<evidence type="ECO:0000256" key="1">
    <source>
        <dbReference type="SAM" id="SignalP"/>
    </source>
</evidence>
<evidence type="ECO:0000259" key="2">
    <source>
        <dbReference type="Pfam" id="PF08486"/>
    </source>
</evidence>
<dbReference type="EMBL" id="VCQV01000010">
    <property type="protein sequence ID" value="TWP36625.1"/>
    <property type="molecule type" value="Genomic_DNA"/>
</dbReference>
<dbReference type="SUPFAM" id="SSF89372">
    <property type="entry name" value="Fucose-specific lectin"/>
    <property type="match status" value="2"/>
</dbReference>
<comment type="caution">
    <text evidence="3">The sequence shown here is derived from an EMBL/GenBank/DDBJ whole genome shotgun (WGS) entry which is preliminary data.</text>
</comment>
<keyword evidence="1" id="KW-0732">Signal</keyword>
<sequence>MSYKRTLVVGGLVAVLASAGIGSQAAASGSPDPSGQIRVGAKGNFLTSKASPLAIVASTGCGGHYSDTVAPTSIRVYRVALGRVDTVSFEQYAKDVLPNEWISSWHPASLQAGAMAVKEFAWYWTNHSAARSYAGQCYDVRDDAGSQVYKPGTGRASTNAAVDATWPTRITERGKIFQAQYCATDSACAPRPAGTSMSQYGSQSLAGFGSTYQQILSHYYYPGLTFSTSPPAVAGVGAVSVGGSDHVFWVASSGQLMQRSRNAAGAWVTQDLGGAVTGTPAVLYSGGRYDVFAVARSGQLYKLTFTAGKWLPWHDMGGSWAPGLAAVRVGSAYHVFGHRTSGHLQQATYPVAGSWLTQDLGGVTTGAPGVTYSGGRYAVYATTSAGTLLQDTYSGGSWHPWRVVGAAKVNPSGVSAVSASTVTDVFERGTNNALQQDYTSGSSWTHRSIGAGIDTAPAALYAGGNYTVYAEHQGVVYKATYNGKTWSSFSRFS</sequence>
<dbReference type="AlphaFoldDB" id="A0A563E2K5"/>
<feature type="signal peptide" evidence="1">
    <location>
        <begin position="1"/>
        <end position="27"/>
    </location>
</feature>
<dbReference type="Proteomes" id="UP000320244">
    <property type="component" value="Unassembled WGS sequence"/>
</dbReference>
<dbReference type="Pfam" id="PF08486">
    <property type="entry name" value="SpoIID"/>
    <property type="match status" value="1"/>
</dbReference>
<name>A0A563E2K5_9MICO</name>
<organism evidence="3 4">
    <name type="scientific">Leekyejoonella antrihumi</name>
    <dbReference type="NCBI Taxonomy" id="1660198"/>
    <lineage>
        <taxon>Bacteria</taxon>
        <taxon>Bacillati</taxon>
        <taxon>Actinomycetota</taxon>
        <taxon>Actinomycetes</taxon>
        <taxon>Micrococcales</taxon>
        <taxon>Dermacoccaceae</taxon>
        <taxon>Leekyejoonella</taxon>
    </lineage>
</organism>
<protein>
    <recommendedName>
        <fullName evidence="2">Sporulation stage II protein D amidase enhancer LytB N-terminal domain-containing protein</fullName>
    </recommendedName>
</protein>
<evidence type="ECO:0000313" key="3">
    <source>
        <dbReference type="EMBL" id="TWP36625.1"/>
    </source>
</evidence>
<proteinExistence type="predicted"/>
<feature type="chain" id="PRO_5038984495" description="Sporulation stage II protein D amidase enhancer LytB N-terminal domain-containing protein" evidence="1">
    <location>
        <begin position="28"/>
        <end position="493"/>
    </location>
</feature>
<keyword evidence="4" id="KW-1185">Reference proteome</keyword>
<reference evidence="3 4" key="2">
    <citation type="submission" date="2019-08" db="EMBL/GenBank/DDBJ databases">
        <title>Jejuicoccus antrihumi gen. nov., sp. nov., a new member of the family Dermacoccaceae isolated from a cave.</title>
        <authorList>
            <person name="Schumann P."/>
            <person name="Kim I.S."/>
        </authorList>
    </citation>
    <scope>NUCLEOTIDE SEQUENCE [LARGE SCALE GENOMIC DNA]</scope>
    <source>
        <strain evidence="3 4">C5-26</strain>
    </source>
</reference>
<evidence type="ECO:0000313" key="4">
    <source>
        <dbReference type="Proteomes" id="UP000320244"/>
    </source>
</evidence>
<reference evidence="3 4" key="1">
    <citation type="submission" date="2019-05" db="EMBL/GenBank/DDBJ databases">
        <authorList>
            <person name="Lee S.D."/>
        </authorList>
    </citation>
    <scope>NUCLEOTIDE SEQUENCE [LARGE SCALE GENOMIC DNA]</scope>
    <source>
        <strain evidence="3 4">C5-26</strain>
    </source>
</reference>
<feature type="domain" description="Sporulation stage II protein D amidase enhancer LytB N-terminal" evidence="2">
    <location>
        <begin position="81"/>
        <end position="165"/>
    </location>
</feature>
<gene>
    <name evidence="3" type="ORF">FGL98_09170</name>
</gene>
<dbReference type="InterPro" id="IPR013693">
    <property type="entry name" value="SpoIID/LytB_N"/>
</dbReference>
<dbReference type="OrthoDB" id="2677885at2"/>
<dbReference type="Gene3D" id="2.120.10.70">
    <property type="entry name" value="Fucose-specific lectin"/>
    <property type="match status" value="2"/>
</dbReference>
<accession>A0A563E2K5</accession>